<name>A0AAF0DKX0_9EURO</name>
<feature type="domain" description="Aminoglycoside phosphotransferase" evidence="1">
    <location>
        <begin position="51"/>
        <end position="248"/>
    </location>
</feature>
<dbReference type="PANTHER" id="PTHR21310">
    <property type="entry name" value="AMINOGLYCOSIDE PHOSPHOTRANSFERASE-RELATED-RELATED"/>
    <property type="match status" value="1"/>
</dbReference>
<evidence type="ECO:0000259" key="1">
    <source>
        <dbReference type="Pfam" id="PF01636"/>
    </source>
</evidence>
<dbReference type="InterPro" id="IPR002575">
    <property type="entry name" value="Aminoglycoside_PTrfase"/>
</dbReference>
<dbReference type="SUPFAM" id="SSF56112">
    <property type="entry name" value="Protein kinase-like (PK-like)"/>
    <property type="match status" value="1"/>
</dbReference>
<protein>
    <recommendedName>
        <fullName evidence="1">Aminoglycoside phosphotransferase domain-containing protein</fullName>
    </recommendedName>
</protein>
<evidence type="ECO:0000313" key="2">
    <source>
        <dbReference type="EMBL" id="WEW60684.1"/>
    </source>
</evidence>
<organism evidence="2 3">
    <name type="scientific">Emydomyces testavorans</name>
    <dbReference type="NCBI Taxonomy" id="2070801"/>
    <lineage>
        <taxon>Eukaryota</taxon>
        <taxon>Fungi</taxon>
        <taxon>Dikarya</taxon>
        <taxon>Ascomycota</taxon>
        <taxon>Pezizomycotina</taxon>
        <taxon>Eurotiomycetes</taxon>
        <taxon>Eurotiomycetidae</taxon>
        <taxon>Onygenales</taxon>
        <taxon>Nannizziopsiaceae</taxon>
        <taxon>Emydomyces</taxon>
    </lineage>
</organism>
<reference evidence="2" key="1">
    <citation type="submission" date="2023-03" db="EMBL/GenBank/DDBJ databases">
        <title>Emydomyces testavorans Genome Sequence.</title>
        <authorList>
            <person name="Hoyer L."/>
        </authorList>
    </citation>
    <scope>NUCLEOTIDE SEQUENCE</scope>
    <source>
        <strain evidence="2">16-2883</strain>
    </source>
</reference>
<dbReference type="CDD" id="cd05120">
    <property type="entry name" value="APH_ChoK_like"/>
    <property type="match status" value="1"/>
</dbReference>
<keyword evidence="3" id="KW-1185">Reference proteome</keyword>
<dbReference type="Proteomes" id="UP001219355">
    <property type="component" value="Chromosome 4"/>
</dbReference>
<evidence type="ECO:0000313" key="3">
    <source>
        <dbReference type="Proteomes" id="UP001219355"/>
    </source>
</evidence>
<dbReference type="InterPro" id="IPR011009">
    <property type="entry name" value="Kinase-like_dom_sf"/>
</dbReference>
<gene>
    <name evidence="2" type="ORF">PRK78_006171</name>
</gene>
<dbReference type="PANTHER" id="PTHR21310:SF15">
    <property type="entry name" value="AMINOGLYCOSIDE PHOSPHOTRANSFERASE DOMAIN-CONTAINING PROTEIN"/>
    <property type="match status" value="1"/>
</dbReference>
<dbReference type="EMBL" id="CP120630">
    <property type="protein sequence ID" value="WEW60684.1"/>
    <property type="molecule type" value="Genomic_DNA"/>
</dbReference>
<dbReference type="Gene3D" id="3.90.1200.10">
    <property type="match status" value="1"/>
</dbReference>
<proteinExistence type="predicted"/>
<dbReference type="InterPro" id="IPR051678">
    <property type="entry name" value="AGP_Transferase"/>
</dbReference>
<sequence length="272" mass="31254">MDNWQTPLHKINSSIHRAILPRAVKVLQHCRPHLAPRVLLLTPNHIVKYGSSDSILSEARAIQFVSQNTTVPVPKILAAFQTRSGNSYFLMEKCPGVPLCNVLPDLSPGEKRSVLLQLRRYMDELRALKPPRPGMVGSTDYSSLDDWRLHGSACGPFESVTDFHKAIRGGLEFPSGHEDCDNLITAQESRSYNINYTHGDLAFRHIYYLDGRVTGIIDWESAGWYPDYWEYVMTWDSFWDNPELKNEISVFLDPFPEEQKMEEARRRLFRGM</sequence>
<dbReference type="Pfam" id="PF01636">
    <property type="entry name" value="APH"/>
    <property type="match status" value="1"/>
</dbReference>
<accession>A0AAF0DKX0</accession>
<dbReference type="AlphaFoldDB" id="A0AAF0DKX0"/>